<evidence type="ECO:0000256" key="8">
    <source>
        <dbReference type="ARBA" id="ARBA00023172"/>
    </source>
</evidence>
<accession>A0A1E3PDD9</accession>
<evidence type="ECO:0000256" key="1">
    <source>
        <dbReference type="ARBA" id="ARBA00004123"/>
    </source>
</evidence>
<feature type="compositionally biased region" description="Polar residues" evidence="13">
    <location>
        <begin position="554"/>
        <end position="572"/>
    </location>
</feature>
<dbReference type="STRING" id="857566.A0A1E3PDD9"/>
<gene>
    <name evidence="15" type="ORF">NADFUDRAFT_53690</name>
</gene>
<dbReference type="GO" id="GO:0004519">
    <property type="term" value="F:endonuclease activity"/>
    <property type="evidence" value="ECO:0007669"/>
    <property type="project" value="UniProtKB-KW"/>
</dbReference>
<keyword evidence="6" id="KW-0378">Hydrolase</keyword>
<keyword evidence="8" id="KW-0233">DNA recombination</keyword>
<evidence type="ECO:0000256" key="10">
    <source>
        <dbReference type="ARBA" id="ARBA00023242"/>
    </source>
</evidence>
<evidence type="ECO:0000256" key="7">
    <source>
        <dbReference type="ARBA" id="ARBA00022839"/>
    </source>
</evidence>
<keyword evidence="4" id="KW-0255">Endonuclease</keyword>
<dbReference type="Proteomes" id="UP000095009">
    <property type="component" value="Unassembled WGS sequence"/>
</dbReference>
<keyword evidence="10" id="KW-0539">Nucleus</keyword>
<proteinExistence type="inferred from homology"/>
<feature type="region of interest" description="Disordered" evidence="13">
    <location>
        <begin position="554"/>
        <end position="589"/>
    </location>
</feature>
<dbReference type="GO" id="GO:0035312">
    <property type="term" value="F:5'-3' DNA exonuclease activity"/>
    <property type="evidence" value="ECO:0007669"/>
    <property type="project" value="TreeGrafter"/>
</dbReference>
<comment type="subcellular location">
    <subcellularLocation>
        <location evidence="1">Nucleus</location>
    </subcellularLocation>
</comment>
<evidence type="ECO:0000313" key="15">
    <source>
        <dbReference type="EMBL" id="ODQ63425.1"/>
    </source>
</evidence>
<evidence type="ECO:0000256" key="12">
    <source>
        <dbReference type="ARBA" id="ARBA00042677"/>
    </source>
</evidence>
<evidence type="ECO:0000256" key="13">
    <source>
        <dbReference type="SAM" id="MobiDB-lite"/>
    </source>
</evidence>
<dbReference type="GO" id="GO:0003684">
    <property type="term" value="F:damaged DNA binding"/>
    <property type="evidence" value="ECO:0007669"/>
    <property type="project" value="TreeGrafter"/>
</dbReference>
<dbReference type="GO" id="GO:0006303">
    <property type="term" value="P:double-strand break repair via nonhomologous end joining"/>
    <property type="evidence" value="ECO:0007669"/>
    <property type="project" value="TreeGrafter"/>
</dbReference>
<dbReference type="AlphaFoldDB" id="A0A1E3PDD9"/>
<name>A0A1E3PDD9_9ASCO</name>
<comment type="similarity">
    <text evidence="2">Belongs to the DNA repair metallo-beta-lactamase (DRMBL) family.</text>
</comment>
<sequence length="673" mass="76086">MCIDNGKKYGHLRNLVKGLPMNSPVSISISPEYCIQVTLIDANHCIGSCMFLIEDHKKSILYTGDIRVDSNFLASLSKQPVVLPYIVNKKLDTIYIDTTFSIRSEPYTEIPPNIQGIIDIIQIIQLYPEETRFYLNTSTAGTNSDCISGYEDIWLYLASAYKAKVHVNLSQYLLFENLSSFNNKGSFPFSSYFTGRSNTEKVNQGCLTTQGSDAKFHSCKREECEFLKDDNHSQPVVFVQPVVDKTSAEIWSQNRARSLESFDSNAIDTPNSYAQFLDGCHENIKGRSAYYIIAENEIYIKSSTPTGEIKLLPTNLYIPFSKHSSFFEMRELVRLFRPNDVYPCVLPNQPGGKDFRAIKAWLNGFSILRLFGSECRNLGGYRFDQEMKEFVFLQQQRGFNLHAFPSQLEKICSGEVSSEDDQLNMPSNIHKSDTNTLSNRRMLNGDPRNAKFTMELDNLEATEVRLRRAAQATKLPPFQKKHFKGKGNRITPEELTNSSSSSSSVSELLVMLNRFNSQESQYQDSQCQNSKDQDSKKETSYVLKKSYQGRVKASSTLADTFKSSKTQTRATVSSSQSESFSNDEELKSNETDIDELSDLLSSVLVPKKKARKQAIHIGSKTVRKVCKSKMRSGGLNSSPSRGKIKLERKASLNRNNTANKGPMVRKSWKLDHV</sequence>
<keyword evidence="7" id="KW-0269">Exonuclease</keyword>
<dbReference type="InterPro" id="IPR036866">
    <property type="entry name" value="RibonucZ/Hydroxyglut_hydro"/>
</dbReference>
<evidence type="ECO:0000256" key="6">
    <source>
        <dbReference type="ARBA" id="ARBA00022801"/>
    </source>
</evidence>
<evidence type="ECO:0000256" key="4">
    <source>
        <dbReference type="ARBA" id="ARBA00022759"/>
    </source>
</evidence>
<dbReference type="InterPro" id="IPR011084">
    <property type="entry name" value="DRMBL"/>
</dbReference>
<feature type="region of interest" description="Disordered" evidence="13">
    <location>
        <begin position="629"/>
        <end position="673"/>
    </location>
</feature>
<feature type="region of interest" description="Disordered" evidence="13">
    <location>
        <begin position="519"/>
        <end position="541"/>
    </location>
</feature>
<organism evidence="15 16">
    <name type="scientific">Nadsonia fulvescens var. elongata DSM 6958</name>
    <dbReference type="NCBI Taxonomy" id="857566"/>
    <lineage>
        <taxon>Eukaryota</taxon>
        <taxon>Fungi</taxon>
        <taxon>Dikarya</taxon>
        <taxon>Ascomycota</taxon>
        <taxon>Saccharomycotina</taxon>
        <taxon>Dipodascomycetes</taxon>
        <taxon>Dipodascales</taxon>
        <taxon>Dipodascales incertae sedis</taxon>
        <taxon>Nadsonia</taxon>
    </lineage>
</organism>
<dbReference type="Pfam" id="PF07522">
    <property type="entry name" value="DRMBL"/>
    <property type="match status" value="1"/>
</dbReference>
<dbReference type="GO" id="GO:0000723">
    <property type="term" value="P:telomere maintenance"/>
    <property type="evidence" value="ECO:0007669"/>
    <property type="project" value="TreeGrafter"/>
</dbReference>
<keyword evidence="3" id="KW-0540">Nuclease</keyword>
<keyword evidence="9" id="KW-0234">DNA repair</keyword>
<dbReference type="SUPFAM" id="SSF56281">
    <property type="entry name" value="Metallo-hydrolase/oxidoreductase"/>
    <property type="match status" value="1"/>
</dbReference>
<dbReference type="Gene3D" id="3.40.50.12650">
    <property type="match status" value="1"/>
</dbReference>
<dbReference type="EMBL" id="KV454415">
    <property type="protein sequence ID" value="ODQ63425.1"/>
    <property type="molecule type" value="Genomic_DNA"/>
</dbReference>
<dbReference type="Gene3D" id="3.60.15.10">
    <property type="entry name" value="Ribonuclease Z/Hydroxyacylglutathione hydrolase-like"/>
    <property type="match status" value="1"/>
</dbReference>
<dbReference type="GO" id="GO:0036297">
    <property type="term" value="P:interstrand cross-link repair"/>
    <property type="evidence" value="ECO:0007669"/>
    <property type="project" value="TreeGrafter"/>
</dbReference>
<dbReference type="PANTHER" id="PTHR23240:SF8">
    <property type="entry name" value="PROTEIN ARTEMIS"/>
    <property type="match status" value="1"/>
</dbReference>
<evidence type="ECO:0000256" key="9">
    <source>
        <dbReference type="ARBA" id="ARBA00023204"/>
    </source>
</evidence>
<evidence type="ECO:0000256" key="2">
    <source>
        <dbReference type="ARBA" id="ARBA00010304"/>
    </source>
</evidence>
<evidence type="ECO:0000256" key="5">
    <source>
        <dbReference type="ARBA" id="ARBA00022763"/>
    </source>
</evidence>
<feature type="region of interest" description="Disordered" evidence="13">
    <location>
        <begin position="470"/>
        <end position="503"/>
    </location>
</feature>
<evidence type="ECO:0000256" key="3">
    <source>
        <dbReference type="ARBA" id="ARBA00022722"/>
    </source>
</evidence>
<dbReference type="GO" id="GO:0006310">
    <property type="term" value="P:DNA recombination"/>
    <property type="evidence" value="ECO:0007669"/>
    <property type="project" value="UniProtKB-KW"/>
</dbReference>
<evidence type="ECO:0000313" key="16">
    <source>
        <dbReference type="Proteomes" id="UP000095009"/>
    </source>
</evidence>
<reference evidence="15 16" key="1">
    <citation type="journal article" date="2016" name="Proc. Natl. Acad. Sci. U.S.A.">
        <title>Comparative genomics of biotechnologically important yeasts.</title>
        <authorList>
            <person name="Riley R."/>
            <person name="Haridas S."/>
            <person name="Wolfe K.H."/>
            <person name="Lopes M.R."/>
            <person name="Hittinger C.T."/>
            <person name="Goeker M."/>
            <person name="Salamov A.A."/>
            <person name="Wisecaver J.H."/>
            <person name="Long T.M."/>
            <person name="Calvey C.H."/>
            <person name="Aerts A.L."/>
            <person name="Barry K.W."/>
            <person name="Choi C."/>
            <person name="Clum A."/>
            <person name="Coughlan A.Y."/>
            <person name="Deshpande S."/>
            <person name="Douglass A.P."/>
            <person name="Hanson S.J."/>
            <person name="Klenk H.-P."/>
            <person name="LaButti K.M."/>
            <person name="Lapidus A."/>
            <person name="Lindquist E.A."/>
            <person name="Lipzen A.M."/>
            <person name="Meier-Kolthoff J.P."/>
            <person name="Ohm R.A."/>
            <person name="Otillar R.P."/>
            <person name="Pangilinan J.L."/>
            <person name="Peng Y."/>
            <person name="Rokas A."/>
            <person name="Rosa C.A."/>
            <person name="Scheuner C."/>
            <person name="Sibirny A.A."/>
            <person name="Slot J.C."/>
            <person name="Stielow J.B."/>
            <person name="Sun H."/>
            <person name="Kurtzman C.P."/>
            <person name="Blackwell M."/>
            <person name="Grigoriev I.V."/>
            <person name="Jeffries T.W."/>
        </authorList>
    </citation>
    <scope>NUCLEOTIDE SEQUENCE [LARGE SCALE GENOMIC DNA]</scope>
    <source>
        <strain evidence="15 16">DSM 6958</strain>
    </source>
</reference>
<dbReference type="OrthoDB" id="5561659at2759"/>
<keyword evidence="5" id="KW-0227">DNA damage</keyword>
<feature type="compositionally biased region" description="Polar residues" evidence="13">
    <location>
        <begin position="519"/>
        <end position="530"/>
    </location>
</feature>
<evidence type="ECO:0000256" key="11">
    <source>
        <dbReference type="ARBA" id="ARBA00039759"/>
    </source>
</evidence>
<protein>
    <recommendedName>
        <fullName evidence="11">Protein artemis</fullName>
    </recommendedName>
    <alternativeName>
        <fullName evidence="12">DNA cross-link repair 1C protein</fullName>
    </alternativeName>
</protein>
<feature type="domain" description="DNA repair metallo-beta-lactamase" evidence="14">
    <location>
        <begin position="267"/>
        <end position="348"/>
    </location>
</feature>
<keyword evidence="16" id="KW-1185">Reference proteome</keyword>
<evidence type="ECO:0000259" key="14">
    <source>
        <dbReference type="Pfam" id="PF07522"/>
    </source>
</evidence>
<dbReference type="PANTHER" id="PTHR23240">
    <property type="entry name" value="DNA CROSS-LINK REPAIR PROTEIN PSO2/SNM1-RELATED"/>
    <property type="match status" value="1"/>
</dbReference>
<dbReference type="GO" id="GO:0005634">
    <property type="term" value="C:nucleus"/>
    <property type="evidence" value="ECO:0007669"/>
    <property type="project" value="UniProtKB-SubCell"/>
</dbReference>